<evidence type="ECO:0000256" key="2">
    <source>
        <dbReference type="ARBA" id="ARBA00004651"/>
    </source>
</evidence>
<evidence type="ECO:0000256" key="4">
    <source>
        <dbReference type="ARBA" id="ARBA00022475"/>
    </source>
</evidence>
<dbReference type="PRINTS" id="PR00344">
    <property type="entry name" value="BCTRLSENSOR"/>
</dbReference>
<feature type="domain" description="Histidine kinase" evidence="15">
    <location>
        <begin position="352"/>
        <end position="547"/>
    </location>
</feature>
<evidence type="ECO:0000256" key="9">
    <source>
        <dbReference type="ARBA" id="ARBA00022777"/>
    </source>
</evidence>
<evidence type="ECO:0000256" key="11">
    <source>
        <dbReference type="ARBA" id="ARBA00022989"/>
    </source>
</evidence>
<dbReference type="AlphaFoldDB" id="A0A345BXM9"/>
<dbReference type="KEGG" id="rue:DT065_06515"/>
<dbReference type="Pfam" id="PF14689">
    <property type="entry name" value="SPOB_a"/>
    <property type="match status" value="1"/>
</dbReference>
<evidence type="ECO:0000256" key="3">
    <source>
        <dbReference type="ARBA" id="ARBA00012438"/>
    </source>
</evidence>
<evidence type="ECO:0000256" key="8">
    <source>
        <dbReference type="ARBA" id="ARBA00022741"/>
    </source>
</evidence>
<evidence type="ECO:0000256" key="10">
    <source>
        <dbReference type="ARBA" id="ARBA00022840"/>
    </source>
</evidence>
<protein>
    <recommendedName>
        <fullName evidence="3">histidine kinase</fullName>
        <ecNumber evidence="3">2.7.13.3</ecNumber>
    </recommendedName>
</protein>
<dbReference type="SUPFAM" id="SSF55785">
    <property type="entry name" value="PYP-like sensor domain (PAS domain)"/>
    <property type="match status" value="1"/>
</dbReference>
<evidence type="ECO:0000256" key="6">
    <source>
        <dbReference type="ARBA" id="ARBA00022679"/>
    </source>
</evidence>
<dbReference type="SUPFAM" id="SSF103190">
    <property type="entry name" value="Sensory domain-like"/>
    <property type="match status" value="1"/>
</dbReference>
<dbReference type="PANTHER" id="PTHR43547:SF3">
    <property type="entry name" value="SENSOR PROTEIN CITS"/>
    <property type="match status" value="1"/>
</dbReference>
<dbReference type="Pfam" id="PF02518">
    <property type="entry name" value="HATPase_c"/>
    <property type="match status" value="1"/>
</dbReference>
<evidence type="ECO:0000256" key="12">
    <source>
        <dbReference type="ARBA" id="ARBA00023012"/>
    </source>
</evidence>
<dbReference type="OrthoDB" id="9792686at2"/>
<dbReference type="GO" id="GO:0005886">
    <property type="term" value="C:plasma membrane"/>
    <property type="evidence" value="ECO:0007669"/>
    <property type="project" value="UniProtKB-SubCell"/>
</dbReference>
<dbReference type="InterPro" id="IPR036890">
    <property type="entry name" value="HATPase_C_sf"/>
</dbReference>
<keyword evidence="6" id="KW-0808">Transferase</keyword>
<keyword evidence="10" id="KW-0067">ATP-binding</keyword>
<gene>
    <name evidence="16" type="ORF">DT065_06515</name>
</gene>
<dbReference type="EC" id="2.7.13.3" evidence="3"/>
<evidence type="ECO:0000256" key="13">
    <source>
        <dbReference type="ARBA" id="ARBA00023136"/>
    </source>
</evidence>
<dbReference type="InterPro" id="IPR005467">
    <property type="entry name" value="His_kinase_dom"/>
</dbReference>
<dbReference type="InterPro" id="IPR035965">
    <property type="entry name" value="PAS-like_dom_sf"/>
</dbReference>
<accession>A0A345BXM9</accession>
<dbReference type="PANTHER" id="PTHR43547">
    <property type="entry name" value="TWO-COMPONENT HISTIDINE KINASE"/>
    <property type="match status" value="1"/>
</dbReference>
<evidence type="ECO:0000259" key="15">
    <source>
        <dbReference type="PROSITE" id="PS50109"/>
    </source>
</evidence>
<dbReference type="InterPro" id="IPR029151">
    <property type="entry name" value="Sensor-like_sf"/>
</dbReference>
<dbReference type="Gene3D" id="3.30.450.20">
    <property type="entry name" value="PAS domain"/>
    <property type="match status" value="2"/>
</dbReference>
<keyword evidence="7 14" id="KW-0812">Transmembrane</keyword>
<proteinExistence type="predicted"/>
<dbReference type="Proteomes" id="UP000252100">
    <property type="component" value="Chromosome"/>
</dbReference>
<evidence type="ECO:0000313" key="16">
    <source>
        <dbReference type="EMBL" id="AXF55710.1"/>
    </source>
</evidence>
<dbReference type="InterPro" id="IPR004358">
    <property type="entry name" value="Sig_transdc_His_kin-like_C"/>
</dbReference>
<dbReference type="EMBL" id="CP031092">
    <property type="protein sequence ID" value="AXF55710.1"/>
    <property type="molecule type" value="Genomic_DNA"/>
</dbReference>
<dbReference type="SUPFAM" id="SSF55874">
    <property type="entry name" value="ATPase domain of HSP90 chaperone/DNA topoisomerase II/histidine kinase"/>
    <property type="match status" value="1"/>
</dbReference>
<dbReference type="SUPFAM" id="SSF55890">
    <property type="entry name" value="Sporulation response regulatory protein Spo0B"/>
    <property type="match status" value="1"/>
</dbReference>
<dbReference type="Gene3D" id="3.30.565.10">
    <property type="entry name" value="Histidine kinase-like ATPase, C-terminal domain"/>
    <property type="match status" value="1"/>
</dbReference>
<dbReference type="InterPro" id="IPR016120">
    <property type="entry name" value="Sig_transdc_His_kin_SpoOB"/>
</dbReference>
<keyword evidence="13 14" id="KW-0472">Membrane</keyword>
<dbReference type="CDD" id="cd16915">
    <property type="entry name" value="HATPase_DpiB-CitA-like"/>
    <property type="match status" value="1"/>
</dbReference>
<evidence type="ECO:0000256" key="7">
    <source>
        <dbReference type="ARBA" id="ARBA00022692"/>
    </source>
</evidence>
<dbReference type="SMART" id="SM00091">
    <property type="entry name" value="PAS"/>
    <property type="match status" value="1"/>
</dbReference>
<comment type="catalytic activity">
    <reaction evidence="1">
        <text>ATP + protein L-histidine = ADP + protein N-phospho-L-histidine.</text>
        <dbReference type="EC" id="2.7.13.3"/>
    </reaction>
</comment>
<keyword evidence="8" id="KW-0547">Nucleotide-binding</keyword>
<comment type="subcellular location">
    <subcellularLocation>
        <location evidence="2">Cell membrane</location>
        <topology evidence="2">Multi-pass membrane protein</topology>
    </subcellularLocation>
</comment>
<evidence type="ECO:0000256" key="5">
    <source>
        <dbReference type="ARBA" id="ARBA00022553"/>
    </source>
</evidence>
<sequence length="548" mass="61693">MNRFQSKNLQRHLNKPNVKINLKIKMILLIVALIIGMFIIVGFFVHYFFSDSLEEQMGERVLNVAQSVARIPELREAFDEDDPASIIQPIVDPIREETGAEFIVVGNTDEIRYAHPLPDRIGERMVGDDNDRALIDGEAYVSKAVGSLGPSMRGKVPVFSEEEEIVGVVSVGFLVDDIQDIIANYIRELWYVLFFIVSVGVIGAVMIAHYIKKTLFNLEPEEISHLFLQKETILQSTHEGIIAVNQKGLITLMNQTAHRLLFPNQKQEASYVGKHIEEVLPYTRLPEVLSDGDSQYDQEMLIGNNSVFVNRIPIFYENKVVGAVSTFRNKTEIEKLTKELTRIKQYAEALRAQTHEFSNKLYTISGLLQLNRKQEAVELIQKETHTQQEWIQFLIQKVPDPMVSAVLLGKLNQANELNIHMTLHPDSKLTYRLSGKKREALLTVVGNVLENALEAVRKQPQKNRQVRIFFTDIGNEVIFEIDDSGPGVQPELSEQIFTQGFSTKEGSQRGIGLALSSHVLSDNGGAILLEDGELGGACFVITIPKEDT</sequence>
<organism evidence="16 17">
    <name type="scientific">Salicibibacter kimchii</name>
    <dbReference type="NCBI Taxonomy" id="2099786"/>
    <lineage>
        <taxon>Bacteria</taxon>
        <taxon>Bacillati</taxon>
        <taxon>Bacillota</taxon>
        <taxon>Bacilli</taxon>
        <taxon>Bacillales</taxon>
        <taxon>Bacillaceae</taxon>
        <taxon>Salicibibacter</taxon>
    </lineage>
</organism>
<keyword evidence="12" id="KW-0902">Two-component regulatory system</keyword>
<dbReference type="InterPro" id="IPR033463">
    <property type="entry name" value="sCache_3"/>
</dbReference>
<dbReference type="RefSeq" id="WP_114371836.1">
    <property type="nucleotide sequence ID" value="NZ_CP031092.1"/>
</dbReference>
<dbReference type="InterPro" id="IPR039506">
    <property type="entry name" value="SPOB_a"/>
</dbReference>
<evidence type="ECO:0000256" key="14">
    <source>
        <dbReference type="SAM" id="Phobius"/>
    </source>
</evidence>
<reference evidence="16 17" key="1">
    <citation type="journal article" date="2018" name="J. Microbiol.">
        <title>Salicibibacter kimchii gen. nov., sp. nov., a moderately halophilic and alkalitolerant bacterium in the family Bacillaceae, isolated from kimchi.</title>
        <authorList>
            <person name="Jang J.Y."/>
            <person name="Oh Y.J."/>
            <person name="Lim S.K."/>
            <person name="Park H.K."/>
            <person name="Lee C."/>
            <person name="Kim J.Y."/>
            <person name="Lee M.A."/>
            <person name="Choi H.J."/>
        </authorList>
    </citation>
    <scope>NUCLEOTIDE SEQUENCE [LARGE SCALE GENOMIC DNA]</scope>
    <source>
        <strain evidence="16 17">NKC1-1</strain>
    </source>
</reference>
<dbReference type="Gene3D" id="1.10.287.130">
    <property type="match status" value="1"/>
</dbReference>
<feature type="transmembrane region" description="Helical" evidence="14">
    <location>
        <begin position="189"/>
        <end position="211"/>
    </location>
</feature>
<dbReference type="CDD" id="cd18773">
    <property type="entry name" value="PDC1_HK_sensor"/>
    <property type="match status" value="1"/>
</dbReference>
<dbReference type="GO" id="GO:0000155">
    <property type="term" value="F:phosphorelay sensor kinase activity"/>
    <property type="evidence" value="ECO:0007669"/>
    <property type="project" value="InterPro"/>
</dbReference>
<keyword evidence="5" id="KW-0597">Phosphoprotein</keyword>
<keyword evidence="11 14" id="KW-1133">Transmembrane helix</keyword>
<dbReference type="GO" id="GO:0005524">
    <property type="term" value="F:ATP binding"/>
    <property type="evidence" value="ECO:0007669"/>
    <property type="project" value="UniProtKB-KW"/>
</dbReference>
<dbReference type="InterPro" id="IPR000014">
    <property type="entry name" value="PAS"/>
</dbReference>
<evidence type="ECO:0000313" key="17">
    <source>
        <dbReference type="Proteomes" id="UP000252100"/>
    </source>
</evidence>
<dbReference type="PROSITE" id="PS50109">
    <property type="entry name" value="HIS_KIN"/>
    <property type="match status" value="1"/>
</dbReference>
<evidence type="ECO:0000256" key="1">
    <source>
        <dbReference type="ARBA" id="ARBA00000085"/>
    </source>
</evidence>
<keyword evidence="9 16" id="KW-0418">Kinase</keyword>
<dbReference type="SMART" id="SM00387">
    <property type="entry name" value="HATPase_c"/>
    <property type="match status" value="1"/>
</dbReference>
<name>A0A345BXM9_9BACI</name>
<dbReference type="InterPro" id="IPR003594">
    <property type="entry name" value="HATPase_dom"/>
</dbReference>
<keyword evidence="4" id="KW-1003">Cell membrane</keyword>
<dbReference type="Pfam" id="PF17203">
    <property type="entry name" value="sCache_3_2"/>
    <property type="match status" value="1"/>
</dbReference>
<feature type="transmembrane region" description="Helical" evidence="14">
    <location>
        <begin position="27"/>
        <end position="49"/>
    </location>
</feature>
<dbReference type="FunFam" id="3.30.450.20:FF:000018">
    <property type="entry name" value="Sensor histidine kinase DcuS"/>
    <property type="match status" value="1"/>
</dbReference>
<keyword evidence="17" id="KW-1185">Reference proteome</keyword>